<evidence type="ECO:0000313" key="2">
    <source>
        <dbReference type="EMBL" id="EEG57525.1"/>
    </source>
</evidence>
<protein>
    <submittedName>
        <fullName evidence="2">Uncharacterized protein</fullName>
    </submittedName>
</protein>
<evidence type="ECO:0000313" key="3">
    <source>
        <dbReference type="Proteomes" id="UP000004756"/>
    </source>
</evidence>
<proteinExistence type="predicted"/>
<gene>
    <name evidence="2" type="ORF">CLOSTASPAR_00328</name>
</gene>
<feature type="region of interest" description="Disordered" evidence="1">
    <location>
        <begin position="39"/>
        <end position="60"/>
    </location>
</feature>
<keyword evidence="3" id="KW-1185">Reference proteome</keyword>
<sequence length="60" mass="6884">MVILVYFIKFFINIINKQKIFDTPFTFFAIGVMLTVDQNNSGRKGQITGGERNNDNQRGI</sequence>
<dbReference type="EMBL" id="ACCJ01000017">
    <property type="protein sequence ID" value="EEG57525.1"/>
    <property type="molecule type" value="Genomic_DNA"/>
</dbReference>
<comment type="caution">
    <text evidence="2">The sequence shown here is derived from an EMBL/GenBank/DDBJ whole genome shotgun (WGS) entry which is preliminary data.</text>
</comment>
<organism evidence="2 3">
    <name type="scientific">[Clostridium] asparagiforme DSM 15981</name>
    <dbReference type="NCBI Taxonomy" id="518636"/>
    <lineage>
        <taxon>Bacteria</taxon>
        <taxon>Bacillati</taxon>
        <taxon>Bacillota</taxon>
        <taxon>Clostridia</taxon>
        <taxon>Lachnospirales</taxon>
        <taxon>Lachnospiraceae</taxon>
        <taxon>Enterocloster</taxon>
    </lineage>
</organism>
<dbReference type="AlphaFoldDB" id="C0CTN0"/>
<dbReference type="Proteomes" id="UP000004756">
    <property type="component" value="Unassembled WGS sequence"/>
</dbReference>
<accession>C0CTN0</accession>
<name>C0CTN0_9FIRM</name>
<reference evidence="2 3" key="2">
    <citation type="submission" date="2009-02" db="EMBL/GenBank/DDBJ databases">
        <title>Draft genome sequence of Clostridium asparagiforme (DSM 15981).</title>
        <authorList>
            <person name="Sudarsanam P."/>
            <person name="Ley R."/>
            <person name="Guruge J."/>
            <person name="Turnbaugh P.J."/>
            <person name="Mahowald M."/>
            <person name="Liep D."/>
            <person name="Gordon J."/>
        </authorList>
    </citation>
    <scope>NUCLEOTIDE SEQUENCE [LARGE SCALE GENOMIC DNA]</scope>
    <source>
        <strain evidence="2 3">DSM 15981</strain>
    </source>
</reference>
<reference evidence="2 3" key="1">
    <citation type="submission" date="2009-01" db="EMBL/GenBank/DDBJ databases">
        <authorList>
            <person name="Fulton L."/>
            <person name="Clifton S."/>
            <person name="Fulton B."/>
            <person name="Xu J."/>
            <person name="Minx P."/>
            <person name="Pepin K.H."/>
            <person name="Johnson M."/>
            <person name="Bhonagiri V."/>
            <person name="Nash W.E."/>
            <person name="Mardis E.R."/>
            <person name="Wilson R.K."/>
        </authorList>
    </citation>
    <scope>NUCLEOTIDE SEQUENCE [LARGE SCALE GENOMIC DNA]</scope>
    <source>
        <strain evidence="2 3">DSM 15981</strain>
    </source>
</reference>
<dbReference type="HOGENOM" id="CLU_2932974_0_0_9"/>
<evidence type="ECO:0000256" key="1">
    <source>
        <dbReference type="SAM" id="MobiDB-lite"/>
    </source>
</evidence>